<evidence type="ECO:0000313" key="7">
    <source>
        <dbReference type="Proteomes" id="UP000502345"/>
    </source>
</evidence>
<dbReference type="SUPFAM" id="SSF46689">
    <property type="entry name" value="Homeodomain-like"/>
    <property type="match status" value="1"/>
</dbReference>
<dbReference type="InterPro" id="IPR009057">
    <property type="entry name" value="Homeodomain-like_sf"/>
</dbReference>
<evidence type="ECO:0000313" key="6">
    <source>
        <dbReference type="EMBL" id="QIP39221.1"/>
    </source>
</evidence>
<dbReference type="PRINTS" id="PR01590">
    <property type="entry name" value="HTHFIS"/>
</dbReference>
<dbReference type="Gene3D" id="1.10.8.60">
    <property type="match status" value="1"/>
</dbReference>
<dbReference type="RefSeq" id="WP_058038111.1">
    <property type="nucleotide sequence ID" value="NZ_CP050124.1"/>
</dbReference>
<dbReference type="InterPro" id="IPR002078">
    <property type="entry name" value="Sigma_54_int"/>
</dbReference>
<dbReference type="Proteomes" id="UP000502345">
    <property type="component" value="Chromosome"/>
</dbReference>
<dbReference type="GO" id="GO:0006355">
    <property type="term" value="P:regulation of DNA-templated transcription"/>
    <property type="evidence" value="ECO:0007669"/>
    <property type="project" value="InterPro"/>
</dbReference>
<evidence type="ECO:0000256" key="3">
    <source>
        <dbReference type="ARBA" id="ARBA00023015"/>
    </source>
</evidence>
<dbReference type="InterPro" id="IPR058031">
    <property type="entry name" value="AAA_lid_NorR"/>
</dbReference>
<dbReference type="PANTHER" id="PTHR32071">
    <property type="entry name" value="TRANSCRIPTIONAL REGULATORY PROTEIN"/>
    <property type="match status" value="1"/>
</dbReference>
<keyword evidence="4" id="KW-0804">Transcription</keyword>
<dbReference type="PROSITE" id="PS50045">
    <property type="entry name" value="SIGMA54_INTERACT_4"/>
    <property type="match status" value="1"/>
</dbReference>
<dbReference type="InterPro" id="IPR029016">
    <property type="entry name" value="GAF-like_dom_sf"/>
</dbReference>
<dbReference type="GO" id="GO:0043565">
    <property type="term" value="F:sequence-specific DNA binding"/>
    <property type="evidence" value="ECO:0007669"/>
    <property type="project" value="InterPro"/>
</dbReference>
<dbReference type="Gene3D" id="3.30.450.40">
    <property type="match status" value="1"/>
</dbReference>
<dbReference type="Pfam" id="PF25601">
    <property type="entry name" value="AAA_lid_14"/>
    <property type="match status" value="1"/>
</dbReference>
<dbReference type="GO" id="GO:0005524">
    <property type="term" value="F:ATP binding"/>
    <property type="evidence" value="ECO:0007669"/>
    <property type="project" value="UniProtKB-KW"/>
</dbReference>
<sequence>MSANPGEREPVRPEIALSWKRSRLSGLDPSSAIAVDTEEQDGESRLLRAAAPVLDEVSQQIAGTGFCVLLADRECRVVASVYSDSRVERTIERLGVVNGSRFGEEHAGTNALGTPLEVGRSVVIHGDEHFLDSLKGLSCYGQPILHPVTRRVEGILDMTGVVSQANPLFAPFLARAAADIEKRLLEGSKASEQRLVDAFQRVSHQRHIAVAAIGDDILLSNRTALDLLDTADHVSLRSLIADLNPDQSRLVTVELASGALARVQADRISGADGGALFLVEPLQRERAPIRRTHERAPSPGERLRRDLMRARATSAAVAISGEAGSGRTSAASDVVGSVDASWLDATRIAFDGREQWVTDLVRASRKRSGVVVIEQVQLLPDSVLPLVADLIDASAEGPKIVLTSGAAVDLPPTIAALLSRCASRVVITPLRERQAEIAELAQVMLEGISPELRLTASAAEALAAANWPGNLAELRVVLNRASDERSSNRIDVADLPEDYRTTTKVSRLAGREKAERQAIIGALKDCGGNKVHASAQLGISRSTLYTRMRALDITV</sequence>
<dbReference type="OrthoDB" id="5496274at2"/>
<organism evidence="6 7">
    <name type="scientific">Rhodococcus erythropolis</name>
    <name type="common">Arthrobacter picolinophilus</name>
    <dbReference type="NCBI Taxonomy" id="1833"/>
    <lineage>
        <taxon>Bacteria</taxon>
        <taxon>Bacillati</taxon>
        <taxon>Actinomycetota</taxon>
        <taxon>Actinomycetes</taxon>
        <taxon>Mycobacteriales</taxon>
        <taxon>Nocardiaceae</taxon>
        <taxon>Rhodococcus</taxon>
        <taxon>Rhodococcus erythropolis group</taxon>
    </lineage>
</organism>
<dbReference type="SUPFAM" id="SSF52540">
    <property type="entry name" value="P-loop containing nucleoside triphosphate hydrolases"/>
    <property type="match status" value="1"/>
</dbReference>
<dbReference type="STRING" id="1833.XU06_08965"/>
<reference evidence="6 7" key="1">
    <citation type="submission" date="2020-03" db="EMBL/GenBank/DDBJ databases">
        <title>Screen low temperature-resistant strains for efficient degradation of petroleum hydrocarbons under the low temperature.</title>
        <authorList>
            <person name="Wang Y."/>
            <person name="Chen J."/>
        </authorList>
    </citation>
    <scope>NUCLEOTIDE SEQUENCE [LARGE SCALE GENOMIC DNA]</scope>
    <source>
        <strain evidence="6 7">KB1</strain>
    </source>
</reference>
<dbReference type="EMBL" id="CP050124">
    <property type="protein sequence ID" value="QIP39221.1"/>
    <property type="molecule type" value="Genomic_DNA"/>
</dbReference>
<dbReference type="InterPro" id="IPR027417">
    <property type="entry name" value="P-loop_NTPase"/>
</dbReference>
<dbReference type="Gene3D" id="1.10.10.60">
    <property type="entry name" value="Homeodomain-like"/>
    <property type="match status" value="1"/>
</dbReference>
<dbReference type="PANTHER" id="PTHR32071:SF122">
    <property type="entry name" value="SIGMA FACTOR"/>
    <property type="match status" value="1"/>
</dbReference>
<evidence type="ECO:0000256" key="1">
    <source>
        <dbReference type="ARBA" id="ARBA00022741"/>
    </source>
</evidence>
<keyword evidence="2" id="KW-0067">ATP-binding</keyword>
<evidence type="ECO:0000256" key="4">
    <source>
        <dbReference type="ARBA" id="ARBA00023163"/>
    </source>
</evidence>
<evidence type="ECO:0000259" key="5">
    <source>
        <dbReference type="PROSITE" id="PS50045"/>
    </source>
</evidence>
<proteinExistence type="predicted"/>
<protein>
    <submittedName>
        <fullName evidence="6">Fis family transcriptional regulator</fullName>
    </submittedName>
</protein>
<accession>A0A1Q4K8B4</accession>
<evidence type="ECO:0000256" key="2">
    <source>
        <dbReference type="ARBA" id="ARBA00022840"/>
    </source>
</evidence>
<keyword evidence="3" id="KW-0805">Transcription regulation</keyword>
<dbReference type="Pfam" id="PF02954">
    <property type="entry name" value="HTH_8"/>
    <property type="match status" value="1"/>
</dbReference>
<dbReference type="AlphaFoldDB" id="A0A1Q4K8B4"/>
<name>A0A1Q4K8B4_RHOER</name>
<feature type="domain" description="Sigma-54 factor interaction" evidence="5">
    <location>
        <begin position="264"/>
        <end position="483"/>
    </location>
</feature>
<gene>
    <name evidence="6" type="ORF">G9444_1977</name>
</gene>
<keyword evidence="1" id="KW-0547">Nucleotide-binding</keyword>
<dbReference type="InterPro" id="IPR002197">
    <property type="entry name" value="HTH_Fis"/>
</dbReference>